<dbReference type="GO" id="GO:0005634">
    <property type="term" value="C:nucleus"/>
    <property type="evidence" value="ECO:0007669"/>
    <property type="project" value="UniProtKB-SubCell"/>
</dbReference>
<keyword evidence="2" id="KW-0479">Metal-binding</keyword>
<keyword evidence="7" id="KW-1185">Reference proteome</keyword>
<evidence type="ECO:0000256" key="1">
    <source>
        <dbReference type="ARBA" id="ARBA00004123"/>
    </source>
</evidence>
<evidence type="ECO:0000256" key="3">
    <source>
        <dbReference type="ARBA" id="ARBA00022771"/>
    </source>
</evidence>
<dbReference type="Proteomes" id="UP000765509">
    <property type="component" value="Unassembled WGS sequence"/>
</dbReference>
<comment type="caution">
    <text evidence="6">The sequence shown here is derived from an EMBL/GenBank/DDBJ whole genome shotgun (WGS) entry which is preliminary data.</text>
</comment>
<evidence type="ECO:0000313" key="7">
    <source>
        <dbReference type="Proteomes" id="UP000765509"/>
    </source>
</evidence>
<evidence type="ECO:0000313" key="6">
    <source>
        <dbReference type="EMBL" id="MBW0481116.1"/>
    </source>
</evidence>
<dbReference type="OrthoDB" id="3259198at2759"/>
<comment type="subcellular location">
    <subcellularLocation>
        <location evidence="1">Nucleus</location>
    </subcellularLocation>
</comment>
<evidence type="ECO:0000256" key="4">
    <source>
        <dbReference type="ARBA" id="ARBA00022833"/>
    </source>
</evidence>
<keyword evidence="5" id="KW-0539">Nucleus</keyword>
<dbReference type="AlphaFoldDB" id="A0A9Q3CE92"/>
<keyword evidence="3" id="KW-0863">Zinc-finger</keyword>
<protein>
    <submittedName>
        <fullName evidence="6">Uncharacterized protein</fullName>
    </submittedName>
</protein>
<evidence type="ECO:0000256" key="5">
    <source>
        <dbReference type="ARBA" id="ARBA00023242"/>
    </source>
</evidence>
<dbReference type="InterPro" id="IPR052035">
    <property type="entry name" value="ZnF_BED_domain_contain"/>
</dbReference>
<proteinExistence type="predicted"/>
<sequence>MVGKYSPNTLVTQYLTNEYIVPNFFACLYLNSLKISLNSHNLGANCFTPMVPPTNPKKQQCIHSNNYEYFAVSVPIDIIDQNTSNLNKHQEKCAGWFTAWEGKSPGSINPNLCAKLSAEEQGTLHKSLVEATVAIQLSFSVFETHRLRSVLTQLCHNFIWPKQQTIATIATKLYCKRKQELIKEIAQFPNGTYITVAIDFWTTKYQSQSYISMVGHTIVCTLGDLCSHIQGSGKQCGAFIHHCNKNCDPKVLPINLPMTRWNFLHQIQRAHQLKLSIHFYTNSNKGSKYYLNEEVWSPY</sequence>
<keyword evidence="4" id="KW-0862">Zinc</keyword>
<evidence type="ECO:0000256" key="2">
    <source>
        <dbReference type="ARBA" id="ARBA00022723"/>
    </source>
</evidence>
<accession>A0A9Q3CE92</accession>
<gene>
    <name evidence="6" type="ORF">O181_020831</name>
</gene>
<dbReference type="GO" id="GO:0008270">
    <property type="term" value="F:zinc ion binding"/>
    <property type="evidence" value="ECO:0007669"/>
    <property type="project" value="UniProtKB-KW"/>
</dbReference>
<dbReference type="PANTHER" id="PTHR46481">
    <property type="entry name" value="ZINC FINGER BED DOMAIN-CONTAINING PROTEIN 4"/>
    <property type="match status" value="1"/>
</dbReference>
<dbReference type="PANTHER" id="PTHR46481:SF10">
    <property type="entry name" value="ZINC FINGER BED DOMAIN-CONTAINING PROTEIN 39"/>
    <property type="match status" value="1"/>
</dbReference>
<name>A0A9Q3CE92_9BASI</name>
<dbReference type="EMBL" id="AVOT02006249">
    <property type="protein sequence ID" value="MBW0481116.1"/>
    <property type="molecule type" value="Genomic_DNA"/>
</dbReference>
<organism evidence="6 7">
    <name type="scientific">Austropuccinia psidii MF-1</name>
    <dbReference type="NCBI Taxonomy" id="1389203"/>
    <lineage>
        <taxon>Eukaryota</taxon>
        <taxon>Fungi</taxon>
        <taxon>Dikarya</taxon>
        <taxon>Basidiomycota</taxon>
        <taxon>Pucciniomycotina</taxon>
        <taxon>Pucciniomycetes</taxon>
        <taxon>Pucciniales</taxon>
        <taxon>Sphaerophragmiaceae</taxon>
        <taxon>Austropuccinia</taxon>
    </lineage>
</organism>
<reference evidence="6" key="1">
    <citation type="submission" date="2021-03" db="EMBL/GenBank/DDBJ databases">
        <title>Draft genome sequence of rust myrtle Austropuccinia psidii MF-1, a brazilian biotype.</title>
        <authorList>
            <person name="Quecine M.C."/>
            <person name="Pachon D.M.R."/>
            <person name="Bonatelli M.L."/>
            <person name="Correr F.H."/>
            <person name="Franceschini L.M."/>
            <person name="Leite T.F."/>
            <person name="Margarido G.R.A."/>
            <person name="Almeida C.A."/>
            <person name="Ferrarezi J.A."/>
            <person name="Labate C.A."/>
        </authorList>
    </citation>
    <scope>NUCLEOTIDE SEQUENCE</scope>
    <source>
        <strain evidence="6">MF-1</strain>
    </source>
</reference>